<evidence type="ECO:0000259" key="1">
    <source>
        <dbReference type="Pfam" id="PF26351"/>
    </source>
</evidence>
<comment type="caution">
    <text evidence="2">The sequence shown here is derived from an EMBL/GenBank/DDBJ whole genome shotgun (WGS) entry which is preliminary data.</text>
</comment>
<reference evidence="2 3" key="1">
    <citation type="submission" date="2019-02" db="EMBL/GenBank/DDBJ databases">
        <title>Deep-cultivation of Planctomycetes and their phenomic and genomic characterization uncovers novel biology.</title>
        <authorList>
            <person name="Wiegand S."/>
            <person name="Jogler M."/>
            <person name="Boedeker C."/>
            <person name="Pinto D."/>
            <person name="Vollmers J."/>
            <person name="Rivas-Marin E."/>
            <person name="Kohn T."/>
            <person name="Peeters S.H."/>
            <person name="Heuer A."/>
            <person name="Rast P."/>
            <person name="Oberbeckmann S."/>
            <person name="Bunk B."/>
            <person name="Jeske O."/>
            <person name="Meyerdierks A."/>
            <person name="Storesund J.E."/>
            <person name="Kallscheuer N."/>
            <person name="Luecker S."/>
            <person name="Lage O.M."/>
            <person name="Pohl T."/>
            <person name="Merkel B.J."/>
            <person name="Hornburger P."/>
            <person name="Mueller R.-W."/>
            <person name="Bruemmer F."/>
            <person name="Labrenz M."/>
            <person name="Spormann A.M."/>
            <person name="Op Den Camp H."/>
            <person name="Overmann J."/>
            <person name="Amann R."/>
            <person name="Jetten M.S.M."/>
            <person name="Mascher T."/>
            <person name="Medema M.H."/>
            <person name="Devos D.P."/>
            <person name="Kaster A.-K."/>
            <person name="Ovreas L."/>
            <person name="Rohde M."/>
            <person name="Galperin M.Y."/>
            <person name="Jogler C."/>
        </authorList>
    </citation>
    <scope>NUCLEOTIDE SEQUENCE [LARGE SCALE GENOMIC DNA]</scope>
    <source>
        <strain evidence="2 3">V7</strain>
    </source>
</reference>
<dbReference type="Proteomes" id="UP000316476">
    <property type="component" value="Unassembled WGS sequence"/>
</dbReference>
<protein>
    <recommendedName>
        <fullName evidence="1">DUF8091 domain-containing protein</fullName>
    </recommendedName>
</protein>
<sequence>METTLHRQLKELYAGSPHEIEMRIGRYRIDALRGDELIEVQCASLSAIGRKIADLVKRHRVRVVKPVVHRTRILKSKKKDGPITSRRLSPKKGGPLDLFEDLIYFTRLFPHPNLVIEAPCVDVQQLRVPTKGRRRRRRWNTDYDVADVMLESIGESIELRQREDLLALVGLPDGGEAFDTADLAKRIDRPRWVAQKIAYVLRQTGAIEAHGRKRSGILYKAA</sequence>
<dbReference type="InterPro" id="IPR058404">
    <property type="entry name" value="DUF8091"/>
</dbReference>
<dbReference type="RefSeq" id="WP_146413484.1">
    <property type="nucleotide sequence ID" value="NZ_SJPZ01000001.1"/>
</dbReference>
<evidence type="ECO:0000313" key="2">
    <source>
        <dbReference type="EMBL" id="TWU66971.1"/>
    </source>
</evidence>
<evidence type="ECO:0000313" key="3">
    <source>
        <dbReference type="Proteomes" id="UP000316476"/>
    </source>
</evidence>
<proteinExistence type="predicted"/>
<accession>A0A5C6FWY6</accession>
<gene>
    <name evidence="2" type="ORF">V7x_25430</name>
</gene>
<dbReference type="AlphaFoldDB" id="A0A5C6FWY6"/>
<name>A0A5C6FWY6_9PLAN</name>
<dbReference type="Pfam" id="PF26351">
    <property type="entry name" value="DUF8091"/>
    <property type="match status" value="1"/>
</dbReference>
<dbReference type="EMBL" id="SJPZ01000001">
    <property type="protein sequence ID" value="TWU66971.1"/>
    <property type="molecule type" value="Genomic_DNA"/>
</dbReference>
<dbReference type="OrthoDB" id="287760at2"/>
<organism evidence="2 3">
    <name type="scientific">Crateriforma conspicua</name>
    <dbReference type="NCBI Taxonomy" id="2527996"/>
    <lineage>
        <taxon>Bacteria</taxon>
        <taxon>Pseudomonadati</taxon>
        <taxon>Planctomycetota</taxon>
        <taxon>Planctomycetia</taxon>
        <taxon>Planctomycetales</taxon>
        <taxon>Planctomycetaceae</taxon>
        <taxon>Crateriforma</taxon>
    </lineage>
</organism>
<feature type="domain" description="DUF8091" evidence="1">
    <location>
        <begin position="3"/>
        <end position="160"/>
    </location>
</feature>